<reference evidence="1" key="1">
    <citation type="journal article" date="2020" name="Stud. Mycol.">
        <title>101 Dothideomycetes genomes: a test case for predicting lifestyles and emergence of pathogens.</title>
        <authorList>
            <person name="Haridas S."/>
            <person name="Albert R."/>
            <person name="Binder M."/>
            <person name="Bloem J."/>
            <person name="Labutti K."/>
            <person name="Salamov A."/>
            <person name="Andreopoulos B."/>
            <person name="Baker S."/>
            <person name="Barry K."/>
            <person name="Bills G."/>
            <person name="Bluhm B."/>
            <person name="Cannon C."/>
            <person name="Castanera R."/>
            <person name="Culley D."/>
            <person name="Daum C."/>
            <person name="Ezra D."/>
            <person name="Gonzalez J."/>
            <person name="Henrissat B."/>
            <person name="Kuo A."/>
            <person name="Liang C."/>
            <person name="Lipzen A."/>
            <person name="Lutzoni F."/>
            <person name="Magnuson J."/>
            <person name="Mondo S."/>
            <person name="Nolan M."/>
            <person name="Ohm R."/>
            <person name="Pangilinan J."/>
            <person name="Park H.-J."/>
            <person name="Ramirez L."/>
            <person name="Alfaro M."/>
            <person name="Sun H."/>
            <person name="Tritt A."/>
            <person name="Yoshinaga Y."/>
            <person name="Zwiers L.-H."/>
            <person name="Turgeon B."/>
            <person name="Goodwin S."/>
            <person name="Spatafora J."/>
            <person name="Crous P."/>
            <person name="Grigoriev I."/>
        </authorList>
    </citation>
    <scope>NUCLEOTIDE SEQUENCE</scope>
    <source>
        <strain evidence="1">HMLAC05119</strain>
    </source>
</reference>
<proteinExistence type="predicted"/>
<gene>
    <name evidence="1" type="ORF">BDU57DRAFT_305930</name>
</gene>
<dbReference type="EMBL" id="ML979137">
    <property type="protein sequence ID" value="KAF1914853.1"/>
    <property type="molecule type" value="Genomic_DNA"/>
</dbReference>
<sequence length="111" mass="12647">MSSNELPIIPALVPFLNGVPSHRPLVVIRRAEQHYKDLLEFLSETSCEYEVRGDVVLTKCHVELVNNKLKLIEAAIFELEHRTSALARAPFVGRVQKLKERLGECRGHFDL</sequence>
<keyword evidence="2" id="KW-1185">Reference proteome</keyword>
<evidence type="ECO:0000313" key="1">
    <source>
        <dbReference type="EMBL" id="KAF1914853.1"/>
    </source>
</evidence>
<protein>
    <submittedName>
        <fullName evidence="1">Uncharacterized protein</fullName>
    </submittedName>
</protein>
<accession>A0A6A5QH58</accession>
<dbReference type="AlphaFoldDB" id="A0A6A5QH58"/>
<evidence type="ECO:0000313" key="2">
    <source>
        <dbReference type="Proteomes" id="UP000800096"/>
    </source>
</evidence>
<name>A0A6A5QH58_AMPQU</name>
<dbReference type="Proteomes" id="UP000800096">
    <property type="component" value="Unassembled WGS sequence"/>
</dbReference>
<dbReference type="OrthoDB" id="3791428at2759"/>
<organism evidence="1 2">
    <name type="scientific">Ampelomyces quisqualis</name>
    <name type="common">Powdery mildew agent</name>
    <dbReference type="NCBI Taxonomy" id="50730"/>
    <lineage>
        <taxon>Eukaryota</taxon>
        <taxon>Fungi</taxon>
        <taxon>Dikarya</taxon>
        <taxon>Ascomycota</taxon>
        <taxon>Pezizomycotina</taxon>
        <taxon>Dothideomycetes</taxon>
        <taxon>Pleosporomycetidae</taxon>
        <taxon>Pleosporales</taxon>
        <taxon>Pleosporineae</taxon>
        <taxon>Phaeosphaeriaceae</taxon>
        <taxon>Ampelomyces</taxon>
    </lineage>
</organism>